<evidence type="ECO:0000313" key="1">
    <source>
        <dbReference type="EMBL" id="AWL03578.1"/>
    </source>
</evidence>
<name>A0A2S2DE11_9BURK</name>
<reference evidence="1 2" key="1">
    <citation type="submission" date="2018-05" db="EMBL/GenBank/DDBJ databases">
        <title>Complete genome sequence of Massilia oculi sp. nov. CCUG 43427T (=DSM 26321T), the type strain of M. oculi, and comparison with genome sequences of other Massilia strains.</title>
        <authorList>
            <person name="Zhu B."/>
        </authorList>
    </citation>
    <scope>NUCLEOTIDE SEQUENCE [LARGE SCALE GENOMIC DNA]</scope>
    <source>
        <strain evidence="1 2">CCUG 43427</strain>
    </source>
</reference>
<dbReference type="KEGG" id="mtim:DIR46_03360"/>
<evidence type="ECO:0000313" key="2">
    <source>
        <dbReference type="Proteomes" id="UP000245820"/>
    </source>
</evidence>
<gene>
    <name evidence="1" type="ORF">DIR46_03360</name>
</gene>
<dbReference type="AlphaFoldDB" id="A0A2S2DE11"/>
<dbReference type="Proteomes" id="UP000245820">
    <property type="component" value="Chromosome"/>
</dbReference>
<sequence length="104" mass="11943">MLIASGKGEPYYMIPANTVLRFKEGFAEGHELYTIEVFYKGKLPAEQLSSHASSESTWLYQLDADDVSKVLNQYPLSKDDLVEILKARKMTRDDLAQIVREWKD</sequence>
<dbReference type="EMBL" id="CP029343">
    <property type="protein sequence ID" value="AWL03578.1"/>
    <property type="molecule type" value="Genomic_DNA"/>
</dbReference>
<keyword evidence="2" id="KW-1185">Reference proteome</keyword>
<accession>A0A2S2DE11</accession>
<protein>
    <submittedName>
        <fullName evidence="1">Uncharacterized protein</fullName>
    </submittedName>
</protein>
<proteinExistence type="predicted"/>
<organism evidence="1 2">
    <name type="scientific">Massilia oculi</name>
    <dbReference type="NCBI Taxonomy" id="945844"/>
    <lineage>
        <taxon>Bacteria</taxon>
        <taxon>Pseudomonadati</taxon>
        <taxon>Pseudomonadota</taxon>
        <taxon>Betaproteobacteria</taxon>
        <taxon>Burkholderiales</taxon>
        <taxon>Oxalobacteraceae</taxon>
        <taxon>Telluria group</taxon>
        <taxon>Massilia</taxon>
    </lineage>
</organism>